<sequence length="23" mass="2691">MIIMIEIWNNCPVAQVDTFQLVI</sequence>
<organism evidence="1">
    <name type="scientific">Rhizophora mucronata</name>
    <name type="common">Asiatic mangrove</name>
    <dbReference type="NCBI Taxonomy" id="61149"/>
    <lineage>
        <taxon>Eukaryota</taxon>
        <taxon>Viridiplantae</taxon>
        <taxon>Streptophyta</taxon>
        <taxon>Embryophyta</taxon>
        <taxon>Tracheophyta</taxon>
        <taxon>Spermatophyta</taxon>
        <taxon>Magnoliopsida</taxon>
        <taxon>eudicotyledons</taxon>
        <taxon>Gunneridae</taxon>
        <taxon>Pentapetalae</taxon>
        <taxon>rosids</taxon>
        <taxon>fabids</taxon>
        <taxon>Malpighiales</taxon>
        <taxon>Rhizophoraceae</taxon>
        <taxon>Rhizophora</taxon>
    </lineage>
</organism>
<accession>A0A2P2N0G1</accession>
<name>A0A2P2N0G1_RHIMU</name>
<protein>
    <submittedName>
        <fullName evidence="1">Uncharacterized protein</fullName>
    </submittedName>
</protein>
<evidence type="ECO:0000313" key="1">
    <source>
        <dbReference type="EMBL" id="MBX35973.1"/>
    </source>
</evidence>
<dbReference type="EMBL" id="GGEC01055489">
    <property type="protein sequence ID" value="MBX35973.1"/>
    <property type="molecule type" value="Transcribed_RNA"/>
</dbReference>
<reference evidence="1" key="1">
    <citation type="submission" date="2018-02" db="EMBL/GenBank/DDBJ databases">
        <title>Rhizophora mucronata_Transcriptome.</title>
        <authorList>
            <person name="Meera S.P."/>
            <person name="Sreeshan A."/>
            <person name="Augustine A."/>
        </authorList>
    </citation>
    <scope>NUCLEOTIDE SEQUENCE</scope>
    <source>
        <tissue evidence="1">Leaf</tissue>
    </source>
</reference>
<dbReference type="AlphaFoldDB" id="A0A2P2N0G1"/>
<proteinExistence type="predicted"/>